<dbReference type="Proteomes" id="UP000276741">
    <property type="component" value="Chromosome"/>
</dbReference>
<keyword evidence="2" id="KW-1185">Reference proteome</keyword>
<dbReference type="KEGG" id="sacd:HS1genome_1420"/>
<dbReference type="RefSeq" id="WP_126450204.1">
    <property type="nucleotide sequence ID" value="NZ_AP018553.1"/>
</dbReference>
<proteinExistence type="predicted"/>
<evidence type="ECO:0000313" key="2">
    <source>
        <dbReference type="Proteomes" id="UP000276741"/>
    </source>
</evidence>
<name>A0A348B4C9_9CREN</name>
<dbReference type="AlphaFoldDB" id="A0A348B4C9"/>
<gene>
    <name evidence="1" type="ORF">HS1genome_1420</name>
</gene>
<sequence>MGAEIEELEEGRLVVNGLEVTRSSPNLRSVDFFFPRSRGRETLLLGKERAILLDRRGVKVMSVERAVKHLASRMLETEVSKREAVRSEAESP</sequence>
<dbReference type="GeneID" id="38666933"/>
<reference evidence="2" key="1">
    <citation type="submission" date="2018-04" db="EMBL/GenBank/DDBJ databases">
        <title>Complete genome sequence of Sulfodiicoccus acidiphilus strain HS-1.</title>
        <authorList>
            <person name="Sakai H.D."/>
            <person name="Kurosawa N."/>
        </authorList>
    </citation>
    <scope>NUCLEOTIDE SEQUENCE [LARGE SCALE GENOMIC DNA]</scope>
    <source>
        <strain evidence="2">HS-1</strain>
    </source>
</reference>
<dbReference type="EMBL" id="AP018553">
    <property type="protein sequence ID" value="BBD73031.1"/>
    <property type="molecule type" value="Genomic_DNA"/>
</dbReference>
<organism evidence="1 2">
    <name type="scientific">Sulfodiicoccus acidiphilus</name>
    <dbReference type="NCBI Taxonomy" id="1670455"/>
    <lineage>
        <taxon>Archaea</taxon>
        <taxon>Thermoproteota</taxon>
        <taxon>Thermoprotei</taxon>
        <taxon>Sulfolobales</taxon>
        <taxon>Sulfolobaceae</taxon>
        <taxon>Sulfodiicoccus</taxon>
    </lineage>
</organism>
<evidence type="ECO:0000313" key="1">
    <source>
        <dbReference type="EMBL" id="BBD73031.1"/>
    </source>
</evidence>
<protein>
    <submittedName>
        <fullName evidence="1">Uncharacterized protein</fullName>
    </submittedName>
</protein>
<accession>A0A348B4C9</accession>